<dbReference type="Proteomes" id="UP000077202">
    <property type="component" value="Unassembled WGS sequence"/>
</dbReference>
<keyword evidence="2" id="KW-1185">Reference proteome</keyword>
<proteinExistence type="predicted"/>
<evidence type="ECO:0000313" key="1">
    <source>
        <dbReference type="EMBL" id="OAE30325.1"/>
    </source>
</evidence>
<gene>
    <name evidence="1" type="ORF">AXG93_4201s1260</name>
</gene>
<protein>
    <submittedName>
        <fullName evidence="1">Uncharacterized protein</fullName>
    </submittedName>
</protein>
<reference evidence="1" key="1">
    <citation type="submission" date="2016-03" db="EMBL/GenBank/DDBJ databases">
        <title>Mechanisms controlling the formation of the plant cell surface in tip-growing cells are functionally conserved among land plants.</title>
        <authorList>
            <person name="Honkanen S."/>
            <person name="Jones V.A."/>
            <person name="Morieri G."/>
            <person name="Champion C."/>
            <person name="Hetherington A.J."/>
            <person name="Kelly S."/>
            <person name="Saint-Marcoux D."/>
            <person name="Proust H."/>
            <person name="Prescott H."/>
            <person name="Dolan L."/>
        </authorList>
    </citation>
    <scope>NUCLEOTIDE SEQUENCE [LARGE SCALE GENOMIC DNA]</scope>
    <source>
        <tissue evidence="1">Whole gametophyte</tissue>
    </source>
</reference>
<organism evidence="1 2">
    <name type="scientific">Marchantia polymorpha subsp. ruderalis</name>
    <dbReference type="NCBI Taxonomy" id="1480154"/>
    <lineage>
        <taxon>Eukaryota</taxon>
        <taxon>Viridiplantae</taxon>
        <taxon>Streptophyta</taxon>
        <taxon>Embryophyta</taxon>
        <taxon>Marchantiophyta</taxon>
        <taxon>Marchantiopsida</taxon>
        <taxon>Marchantiidae</taxon>
        <taxon>Marchantiales</taxon>
        <taxon>Marchantiaceae</taxon>
        <taxon>Marchantia</taxon>
    </lineage>
</organism>
<dbReference type="EMBL" id="LVLJ01001341">
    <property type="protein sequence ID" value="OAE30325.1"/>
    <property type="molecule type" value="Genomic_DNA"/>
</dbReference>
<name>A0A176WDI7_MARPO</name>
<sequence length="314" mass="35497">MDVVLRREKRERRLAKRRKVVSDDEEELAHEVRRMDMDVGGARQHRVRARPKKRANRRMLTVEVSDSSVEKMVASIVNTSEVAASEVMRPVEIGVPSEVLVEVPVDIPAEPLKEGTELVVAQIGGTVVEAEGITLPTSPMEEVRPEEGKNTSGKDVKTLEITFPDFLQDSVVPLLKYLDEKESGRCVELEKTCGGLRISNENAQKVTVHLMARLEKSREAYEAAIKRSERLITTTDKQEKKHVEEVATLEIRRAEEVRIADELRGKIAEAKTTEEDLCSKILEIEAKCEMEFRYAEELSTNLFANQQIRSMKSS</sequence>
<evidence type="ECO:0000313" key="2">
    <source>
        <dbReference type="Proteomes" id="UP000077202"/>
    </source>
</evidence>
<accession>A0A176WDI7</accession>
<dbReference type="AlphaFoldDB" id="A0A176WDI7"/>
<comment type="caution">
    <text evidence="1">The sequence shown here is derived from an EMBL/GenBank/DDBJ whole genome shotgun (WGS) entry which is preliminary data.</text>
</comment>